<evidence type="ECO:0000256" key="1">
    <source>
        <dbReference type="SAM" id="MobiDB-lite"/>
    </source>
</evidence>
<feature type="compositionally biased region" description="Low complexity" evidence="1">
    <location>
        <begin position="101"/>
        <end position="113"/>
    </location>
</feature>
<feature type="region of interest" description="Disordered" evidence="1">
    <location>
        <begin position="727"/>
        <end position="746"/>
    </location>
</feature>
<accession>A0A0S4KKB8</accession>
<keyword evidence="2 3" id="KW-0812">Transmembrane</keyword>
<dbReference type="AlphaFoldDB" id="A0A0S4KKB8"/>
<dbReference type="EMBL" id="CYKH01001690">
    <property type="protein sequence ID" value="CUI14895.1"/>
    <property type="molecule type" value="Genomic_DNA"/>
</dbReference>
<feature type="compositionally biased region" description="Polar residues" evidence="1">
    <location>
        <begin position="90"/>
        <end position="100"/>
    </location>
</feature>
<feature type="region of interest" description="Disordered" evidence="1">
    <location>
        <begin position="1"/>
        <end position="113"/>
    </location>
</feature>
<reference evidence="4" key="1">
    <citation type="submission" date="2015-09" db="EMBL/GenBank/DDBJ databases">
        <authorList>
            <consortium name="Pathogen Informatics"/>
        </authorList>
    </citation>
    <scope>NUCLEOTIDE SEQUENCE [LARGE SCALE GENOMIC DNA]</scope>
    <source>
        <strain evidence="4">Lake Konstanz</strain>
    </source>
</reference>
<proteinExistence type="predicted"/>
<gene>
    <name evidence="3" type="ORF">BSAL_18465</name>
</gene>
<feature type="transmembrane region" description="Helical" evidence="2">
    <location>
        <begin position="375"/>
        <end position="397"/>
    </location>
</feature>
<dbReference type="VEuPathDB" id="TriTrypDB:BSAL_18465"/>
<keyword evidence="2" id="KW-1133">Transmembrane helix</keyword>
<feature type="transmembrane region" description="Helical" evidence="2">
    <location>
        <begin position="506"/>
        <end position="524"/>
    </location>
</feature>
<organism evidence="3 4">
    <name type="scientific">Bodo saltans</name>
    <name type="common">Flagellated protozoan</name>
    <dbReference type="NCBI Taxonomy" id="75058"/>
    <lineage>
        <taxon>Eukaryota</taxon>
        <taxon>Discoba</taxon>
        <taxon>Euglenozoa</taxon>
        <taxon>Kinetoplastea</taxon>
        <taxon>Metakinetoplastina</taxon>
        <taxon>Eubodonida</taxon>
        <taxon>Bodonidae</taxon>
        <taxon>Bodo</taxon>
    </lineage>
</organism>
<feature type="transmembrane region" description="Helical" evidence="2">
    <location>
        <begin position="447"/>
        <end position="470"/>
    </location>
</feature>
<feature type="compositionally biased region" description="Polar residues" evidence="1">
    <location>
        <begin position="207"/>
        <end position="221"/>
    </location>
</feature>
<feature type="transmembrane region" description="Helical" evidence="2">
    <location>
        <begin position="417"/>
        <end position="435"/>
    </location>
</feature>
<evidence type="ECO:0000313" key="4">
    <source>
        <dbReference type="Proteomes" id="UP000051952"/>
    </source>
</evidence>
<feature type="transmembrane region" description="Helical" evidence="2">
    <location>
        <begin position="536"/>
        <end position="557"/>
    </location>
</feature>
<feature type="compositionally biased region" description="Polar residues" evidence="1">
    <location>
        <begin position="31"/>
        <end position="47"/>
    </location>
</feature>
<evidence type="ECO:0000313" key="3">
    <source>
        <dbReference type="EMBL" id="CUI14895.1"/>
    </source>
</evidence>
<feature type="transmembrane region" description="Helical" evidence="2">
    <location>
        <begin position="577"/>
        <end position="599"/>
    </location>
</feature>
<dbReference type="Proteomes" id="UP000051952">
    <property type="component" value="Unassembled WGS sequence"/>
</dbReference>
<feature type="region of interest" description="Disordered" evidence="1">
    <location>
        <begin position="192"/>
        <end position="227"/>
    </location>
</feature>
<evidence type="ECO:0000256" key="2">
    <source>
        <dbReference type="SAM" id="Phobius"/>
    </source>
</evidence>
<feature type="transmembrane region" description="Helical" evidence="2">
    <location>
        <begin position="339"/>
        <end position="363"/>
    </location>
</feature>
<sequence>MNRSSSDKKTLFHDDVQLEDVDAHPFERFGGTQNEASSTSLGPSTTRMPKIAAPPPQLRVEIPTDGSPARKQPTTTTTATAKRSIFDAPQSGNLAPRSNANLNQSSSGLGVSSSVMMHTPTAPTAAHNGGNSFAAGTPNVLAAPKRQVMMINTELAVGHEKTLKNTLGRKTTVNSLSGGGAINHNTISFMEARTPRSGGSAPDDGVTSFNNNNTNEPATRASSKDGATVLSAANDAEEQMSRKQTPRLSSLKKFPKAQKEWMRVSRTAFQFCCIFSAILALIFCAVTTASGYWVVRSDTKASLTGWYELTTYGGMCVCDTNMEFGCSSLSNAFSQVGTLSGILIGSELLLIGMLLYEFSFYGIFGGPDYFTRLTLCAEVLGFATAILSLILYVMVYMQDNCGVRSYADSGYQLTWGVYVRGIEAACFFLMIILTADAGFNARGPPCSLLFVGVGVFALTCITSVSMSWMVSGGSNATYYGIWAHCDCSVNCSTRTDYSGLLQSTRSLVVIQSVIGMFTIFFILLRGVDNVGATLKFAEISGVAFVIVAMVGVGNLYRLDLNASCNIPGQSDDYQVGWAFYSMVGSAGIMCIFLVMNGLYMTRFYVTTLEDMILEFLPTDHPFYEWAQDFLKRQEEWLEQQKQTPEHVANSQNFIKGIIGKSAAPPPPNSDEERYKSGPFAAAGPRTFYQLFWWDELMSDGAIQAEELDEAFQEEEEQMAIRRAQTAQLDQQAGGKRQAWGAGGDEMQSDSALFSPAFAKVDKKKKFASDGAYVEDLK</sequence>
<feature type="compositionally biased region" description="Basic and acidic residues" evidence="1">
    <location>
        <begin position="1"/>
        <end position="27"/>
    </location>
</feature>
<feature type="transmembrane region" description="Helical" evidence="2">
    <location>
        <begin position="268"/>
        <end position="295"/>
    </location>
</feature>
<name>A0A0S4KKB8_BODSA</name>
<keyword evidence="2" id="KW-0472">Membrane</keyword>
<protein>
    <submittedName>
        <fullName evidence="3">Transmembrane protein, putative</fullName>
    </submittedName>
</protein>
<keyword evidence="4" id="KW-1185">Reference proteome</keyword>